<dbReference type="AlphaFoldDB" id="A0A026WX92"/>
<gene>
    <name evidence="1" type="ORF">X777_13455</name>
</gene>
<dbReference type="Proteomes" id="UP000053097">
    <property type="component" value="Unassembled WGS sequence"/>
</dbReference>
<proteinExistence type="predicted"/>
<evidence type="ECO:0000313" key="1">
    <source>
        <dbReference type="EMBL" id="EZA60366.1"/>
    </source>
</evidence>
<protein>
    <submittedName>
        <fullName evidence="1">Uncharacterized protein</fullName>
    </submittedName>
</protein>
<keyword evidence="2" id="KW-1185">Reference proteome</keyword>
<name>A0A026WX92_OOCBI</name>
<accession>A0A026WX92</accession>
<sequence length="53" mass="6094">MKRGNLNGMEIMGEGNKESSVAVEALYETKRLVRTRVPVLFYFREQSLTSDIE</sequence>
<dbReference type="EMBL" id="KK107078">
    <property type="protein sequence ID" value="EZA60366.1"/>
    <property type="molecule type" value="Genomic_DNA"/>
</dbReference>
<reference evidence="1 2" key="1">
    <citation type="journal article" date="2014" name="Curr. Biol.">
        <title>The genome of the clonal raider ant Cerapachys biroi.</title>
        <authorList>
            <person name="Oxley P.R."/>
            <person name="Ji L."/>
            <person name="Fetter-Pruneda I."/>
            <person name="McKenzie S.K."/>
            <person name="Li C."/>
            <person name="Hu H."/>
            <person name="Zhang G."/>
            <person name="Kronauer D.J."/>
        </authorList>
    </citation>
    <scope>NUCLEOTIDE SEQUENCE [LARGE SCALE GENOMIC DNA]</scope>
</reference>
<evidence type="ECO:0000313" key="2">
    <source>
        <dbReference type="Proteomes" id="UP000053097"/>
    </source>
</evidence>
<organism evidence="1 2">
    <name type="scientific">Ooceraea biroi</name>
    <name type="common">Clonal raider ant</name>
    <name type="synonym">Cerapachys biroi</name>
    <dbReference type="NCBI Taxonomy" id="2015173"/>
    <lineage>
        <taxon>Eukaryota</taxon>
        <taxon>Metazoa</taxon>
        <taxon>Ecdysozoa</taxon>
        <taxon>Arthropoda</taxon>
        <taxon>Hexapoda</taxon>
        <taxon>Insecta</taxon>
        <taxon>Pterygota</taxon>
        <taxon>Neoptera</taxon>
        <taxon>Endopterygota</taxon>
        <taxon>Hymenoptera</taxon>
        <taxon>Apocrita</taxon>
        <taxon>Aculeata</taxon>
        <taxon>Formicoidea</taxon>
        <taxon>Formicidae</taxon>
        <taxon>Dorylinae</taxon>
        <taxon>Ooceraea</taxon>
    </lineage>
</organism>